<dbReference type="KEGG" id="ote:Oter_2761"/>
<dbReference type="Pfam" id="PF00534">
    <property type="entry name" value="Glycos_transf_1"/>
    <property type="match status" value="1"/>
</dbReference>
<dbReference type="AlphaFoldDB" id="B1ZW28"/>
<accession>B1ZW28</accession>
<dbReference type="CAZy" id="GT4">
    <property type="family name" value="Glycosyltransferase Family 4"/>
</dbReference>
<reference evidence="2 3" key="1">
    <citation type="journal article" date="2011" name="J. Bacteriol.">
        <title>Genome sequence of the verrucomicrobium Opitutus terrae PB90-1, an abundant inhabitant of rice paddy soil ecosystems.</title>
        <authorList>
            <person name="van Passel M.W."/>
            <person name="Kant R."/>
            <person name="Palva A."/>
            <person name="Copeland A."/>
            <person name="Lucas S."/>
            <person name="Lapidus A."/>
            <person name="Glavina del Rio T."/>
            <person name="Pitluck S."/>
            <person name="Goltsman E."/>
            <person name="Clum A."/>
            <person name="Sun H."/>
            <person name="Schmutz J."/>
            <person name="Larimer F.W."/>
            <person name="Land M.L."/>
            <person name="Hauser L."/>
            <person name="Kyrpides N."/>
            <person name="Mikhailova N."/>
            <person name="Richardson P.P."/>
            <person name="Janssen P.H."/>
            <person name="de Vos W.M."/>
            <person name="Smidt H."/>
        </authorList>
    </citation>
    <scope>NUCLEOTIDE SEQUENCE [LARGE SCALE GENOMIC DNA]</scope>
    <source>
        <strain evidence="3">DSM 11246 / JCM 15787 / PB90-1</strain>
    </source>
</reference>
<dbReference type="GO" id="GO:0016757">
    <property type="term" value="F:glycosyltransferase activity"/>
    <property type="evidence" value="ECO:0007669"/>
    <property type="project" value="InterPro"/>
</dbReference>
<dbReference type="eggNOG" id="COG0438">
    <property type="taxonomic scope" value="Bacteria"/>
</dbReference>
<protein>
    <submittedName>
        <fullName evidence="2">Glycosyl transferase group 1</fullName>
    </submittedName>
</protein>
<dbReference type="OrthoDB" id="9797829at2"/>
<dbReference type="CDD" id="cd03801">
    <property type="entry name" value="GT4_PimA-like"/>
    <property type="match status" value="1"/>
</dbReference>
<feature type="domain" description="Glycosyl transferase family 1" evidence="1">
    <location>
        <begin position="233"/>
        <end position="394"/>
    </location>
</feature>
<dbReference type="PANTHER" id="PTHR45947:SF3">
    <property type="entry name" value="SULFOQUINOVOSYL TRANSFERASE SQD2"/>
    <property type="match status" value="1"/>
</dbReference>
<dbReference type="EMBL" id="CP001032">
    <property type="protein sequence ID" value="ACB76042.1"/>
    <property type="molecule type" value="Genomic_DNA"/>
</dbReference>
<evidence type="ECO:0000259" key="1">
    <source>
        <dbReference type="Pfam" id="PF00534"/>
    </source>
</evidence>
<gene>
    <name evidence="2" type="ordered locus">Oter_2761</name>
</gene>
<evidence type="ECO:0000313" key="2">
    <source>
        <dbReference type="EMBL" id="ACB76042.1"/>
    </source>
</evidence>
<dbReference type="RefSeq" id="WP_012375577.1">
    <property type="nucleotide sequence ID" value="NC_010571.1"/>
</dbReference>
<dbReference type="HOGENOM" id="CLU_009583_37_0_0"/>
<dbReference type="InterPro" id="IPR001296">
    <property type="entry name" value="Glyco_trans_1"/>
</dbReference>
<evidence type="ECO:0000313" key="3">
    <source>
        <dbReference type="Proteomes" id="UP000007013"/>
    </source>
</evidence>
<organism evidence="2 3">
    <name type="scientific">Opitutus terrae (strain DSM 11246 / JCM 15787 / PB90-1)</name>
    <dbReference type="NCBI Taxonomy" id="452637"/>
    <lineage>
        <taxon>Bacteria</taxon>
        <taxon>Pseudomonadati</taxon>
        <taxon>Verrucomicrobiota</taxon>
        <taxon>Opitutia</taxon>
        <taxon>Opitutales</taxon>
        <taxon>Opitutaceae</taxon>
        <taxon>Opitutus</taxon>
    </lineage>
</organism>
<dbReference type="Gene3D" id="3.40.50.2000">
    <property type="entry name" value="Glycogen Phosphorylase B"/>
    <property type="match status" value="2"/>
</dbReference>
<dbReference type="STRING" id="452637.Oter_2761"/>
<dbReference type="SUPFAM" id="SSF53756">
    <property type="entry name" value="UDP-Glycosyltransferase/glycogen phosphorylase"/>
    <property type="match status" value="1"/>
</dbReference>
<proteinExistence type="predicted"/>
<dbReference type="PANTHER" id="PTHR45947">
    <property type="entry name" value="SULFOQUINOVOSYL TRANSFERASE SQD2"/>
    <property type="match status" value="1"/>
</dbReference>
<dbReference type="Proteomes" id="UP000007013">
    <property type="component" value="Chromosome"/>
</dbReference>
<keyword evidence="2" id="KW-0808">Transferase</keyword>
<keyword evidence="3" id="KW-1185">Reference proteome</keyword>
<name>B1ZW28_OPITP</name>
<dbReference type="InterPro" id="IPR050194">
    <property type="entry name" value="Glycosyltransferase_grp1"/>
</dbReference>
<sequence>MSVLISHPSVAPFVQQAARAFHEAGRLDRFVTTLRDNPSSRWQQLACGVARLARFDLCRQLARRAVTELPPEKVQSLPWTELLRLAVSRVDRGGRLTDRVWAWAEPAFDRAVARELTRAHDLVYGYEYSSLAALTRGRQLGICTCYDVPAPEPQFVRAILEAEARRWPVLRTPYYRHTARREEARTARRRAEWNAADVVIAASKFTRDSFAHAGLDVRKVRIVPYGSPPAVSEEAAQSGGTNDPRVQLLWAGTFSARKGAHYLLQAWREHRLGEIAQLRVFGTIRLPDELLRPLPAGVELGGSIPRAELMAHYHASDALIFPTLCDGFGMVVTEAWSRGLPVLTTPRAGAADLLCEHENGLLFPPADADAIADTLRRCSEQRDQLRAMRVRARHTAAGWQWSDYRAALRAALEPRPPQR</sequence>